<organism evidence="1 2">
    <name type="scientific">Lentzea fradiae</name>
    <dbReference type="NCBI Taxonomy" id="200378"/>
    <lineage>
        <taxon>Bacteria</taxon>
        <taxon>Bacillati</taxon>
        <taxon>Actinomycetota</taxon>
        <taxon>Actinomycetes</taxon>
        <taxon>Pseudonocardiales</taxon>
        <taxon>Pseudonocardiaceae</taxon>
        <taxon>Lentzea</taxon>
    </lineage>
</organism>
<keyword evidence="2" id="KW-1185">Reference proteome</keyword>
<sequence length="147" mass="15369">MARSTNTRFAVAVHVLTLLAGVDDDRVISSEELADSAGVNPVHVRRVLGPLREAGLVTSRAGARGGWELALRPEGISLGTVWRLLQGDDPVLGLHGPNPSCATGKGVQQALTALDVAIADALVAQLERFSVRDVLDGDIPAQFTSAV</sequence>
<dbReference type="InterPro" id="IPR036388">
    <property type="entry name" value="WH-like_DNA-bd_sf"/>
</dbReference>
<name>A0A1G7UPD6_9PSEU</name>
<dbReference type="Pfam" id="PF02082">
    <property type="entry name" value="Rrf2"/>
    <property type="match status" value="1"/>
</dbReference>
<dbReference type="RefSeq" id="WP_090051510.1">
    <property type="nucleotide sequence ID" value="NZ_FNCC01000008.1"/>
</dbReference>
<dbReference type="Proteomes" id="UP000199623">
    <property type="component" value="Unassembled WGS sequence"/>
</dbReference>
<dbReference type="GO" id="GO:0003700">
    <property type="term" value="F:DNA-binding transcription factor activity"/>
    <property type="evidence" value="ECO:0007669"/>
    <property type="project" value="TreeGrafter"/>
</dbReference>
<evidence type="ECO:0000313" key="2">
    <source>
        <dbReference type="Proteomes" id="UP000199623"/>
    </source>
</evidence>
<dbReference type="EMBL" id="FNCC01000008">
    <property type="protein sequence ID" value="SDG49347.1"/>
    <property type="molecule type" value="Genomic_DNA"/>
</dbReference>
<dbReference type="PROSITE" id="PS51197">
    <property type="entry name" value="HTH_RRF2_2"/>
    <property type="match status" value="1"/>
</dbReference>
<dbReference type="AlphaFoldDB" id="A0A1G7UPD6"/>
<dbReference type="STRING" id="200378.SAMN05216553_108330"/>
<proteinExistence type="predicted"/>
<dbReference type="GO" id="GO:0005829">
    <property type="term" value="C:cytosol"/>
    <property type="evidence" value="ECO:0007669"/>
    <property type="project" value="TreeGrafter"/>
</dbReference>
<accession>A0A1G7UPD6</accession>
<dbReference type="PANTHER" id="PTHR33221:SF15">
    <property type="entry name" value="HTH-TYPE TRANSCRIPTIONAL REGULATOR YWGB-RELATED"/>
    <property type="match status" value="1"/>
</dbReference>
<evidence type="ECO:0000313" key="1">
    <source>
        <dbReference type="EMBL" id="SDG49347.1"/>
    </source>
</evidence>
<dbReference type="InterPro" id="IPR000944">
    <property type="entry name" value="Tscrpt_reg_Rrf2"/>
</dbReference>
<protein>
    <submittedName>
        <fullName evidence="1">Rrf2 family protein</fullName>
    </submittedName>
</protein>
<dbReference type="PANTHER" id="PTHR33221">
    <property type="entry name" value="WINGED HELIX-TURN-HELIX TRANSCRIPTIONAL REGULATOR, RRF2 FAMILY"/>
    <property type="match status" value="1"/>
</dbReference>
<dbReference type="SUPFAM" id="SSF46785">
    <property type="entry name" value="Winged helix' DNA-binding domain"/>
    <property type="match status" value="1"/>
</dbReference>
<gene>
    <name evidence="1" type="ORF">SAMN05216553_108330</name>
</gene>
<dbReference type="Gene3D" id="1.10.10.10">
    <property type="entry name" value="Winged helix-like DNA-binding domain superfamily/Winged helix DNA-binding domain"/>
    <property type="match status" value="1"/>
</dbReference>
<reference evidence="2" key="1">
    <citation type="submission" date="2016-10" db="EMBL/GenBank/DDBJ databases">
        <authorList>
            <person name="Varghese N."/>
            <person name="Submissions S."/>
        </authorList>
    </citation>
    <scope>NUCLEOTIDE SEQUENCE [LARGE SCALE GENOMIC DNA]</scope>
    <source>
        <strain evidence="2">CGMCC 4.3506</strain>
    </source>
</reference>
<dbReference type="InterPro" id="IPR036390">
    <property type="entry name" value="WH_DNA-bd_sf"/>
</dbReference>
<dbReference type="OrthoDB" id="9800506at2"/>